<dbReference type="STRING" id="426703.SAMN04488100_1417"/>
<evidence type="ECO:0000313" key="5">
    <source>
        <dbReference type="EMBL" id="GEK90210.1"/>
    </source>
</evidence>
<reference evidence="6 7" key="1">
    <citation type="submission" date="2016-10" db="EMBL/GenBank/DDBJ databases">
        <authorList>
            <person name="de Groot N.N."/>
        </authorList>
    </citation>
    <scope>NUCLEOTIDE SEQUENCE [LARGE SCALE GENOMIC DNA]</scope>
    <source>
        <strain evidence="6 7">DSM 19182</strain>
    </source>
</reference>
<evidence type="ECO:0000313" key="7">
    <source>
        <dbReference type="Proteomes" id="UP000198548"/>
    </source>
</evidence>
<dbReference type="GO" id="GO:0003677">
    <property type="term" value="F:DNA binding"/>
    <property type="evidence" value="ECO:0007669"/>
    <property type="project" value="UniProtKB-KW"/>
</dbReference>
<dbReference type="InterPro" id="IPR036390">
    <property type="entry name" value="WH_DNA-bd_sf"/>
</dbReference>
<dbReference type="EMBL" id="BJUX01000038">
    <property type="protein sequence ID" value="GEK90210.1"/>
    <property type="molecule type" value="Genomic_DNA"/>
</dbReference>
<dbReference type="SUPFAM" id="SSF46785">
    <property type="entry name" value="Winged helix' DNA-binding domain"/>
    <property type="match status" value="1"/>
</dbReference>
<proteinExistence type="inferred from homology"/>
<accession>A0A1H7WW26</accession>
<dbReference type="GO" id="GO:0045892">
    <property type="term" value="P:negative regulation of DNA-templated transcription"/>
    <property type="evidence" value="ECO:0007669"/>
    <property type="project" value="InterPro"/>
</dbReference>
<organism evidence="6 7">
    <name type="scientific">Alkalibacterium putridalgicola</name>
    <dbReference type="NCBI Taxonomy" id="426703"/>
    <lineage>
        <taxon>Bacteria</taxon>
        <taxon>Bacillati</taxon>
        <taxon>Bacillota</taxon>
        <taxon>Bacilli</taxon>
        <taxon>Lactobacillales</taxon>
        <taxon>Carnobacteriaceae</taxon>
        <taxon>Alkalibacterium</taxon>
    </lineage>
</organism>
<dbReference type="PIRSF" id="PIRSF019455">
    <property type="entry name" value="CopR_AtkY"/>
    <property type="match status" value="1"/>
</dbReference>
<dbReference type="Gene3D" id="1.10.10.10">
    <property type="entry name" value="Winged helix-like DNA-binding domain superfamily/Winged helix DNA-binding domain"/>
    <property type="match status" value="1"/>
</dbReference>
<keyword evidence="8" id="KW-1185">Reference proteome</keyword>
<dbReference type="RefSeq" id="WP_091489684.1">
    <property type="nucleotide sequence ID" value="NZ_BJUX01000038.1"/>
</dbReference>
<dbReference type="AlphaFoldDB" id="A0A1H7WW26"/>
<evidence type="ECO:0000256" key="2">
    <source>
        <dbReference type="ARBA" id="ARBA00023015"/>
    </source>
</evidence>
<keyword evidence="4" id="KW-0804">Transcription</keyword>
<keyword evidence="2" id="KW-0805">Transcription regulation</keyword>
<keyword evidence="5" id="KW-0808">Transferase</keyword>
<evidence type="ECO:0000313" key="6">
    <source>
        <dbReference type="EMBL" id="SEM25790.1"/>
    </source>
</evidence>
<dbReference type="Pfam" id="PF03965">
    <property type="entry name" value="Penicillinase_R"/>
    <property type="match status" value="1"/>
</dbReference>
<dbReference type="EMBL" id="FOBL01000041">
    <property type="protein sequence ID" value="SEM25790.1"/>
    <property type="molecule type" value="Genomic_DNA"/>
</dbReference>
<protein>
    <submittedName>
        <fullName evidence="6">Copper transport repressor, CopY/TcrY family</fullName>
    </submittedName>
    <submittedName>
        <fullName evidence="5">Uracil phosphoribosyltransferase</fullName>
    </submittedName>
</protein>
<dbReference type="InterPro" id="IPR014071">
    <property type="entry name" value="Cu_transp_CopY/TcrY"/>
</dbReference>
<evidence type="ECO:0000256" key="4">
    <source>
        <dbReference type="ARBA" id="ARBA00023163"/>
    </source>
</evidence>
<keyword evidence="3" id="KW-0238">DNA-binding</keyword>
<dbReference type="Proteomes" id="UP000321425">
    <property type="component" value="Unassembled WGS sequence"/>
</dbReference>
<reference evidence="5 8" key="2">
    <citation type="submission" date="2019-07" db="EMBL/GenBank/DDBJ databases">
        <title>Whole genome shotgun sequence of Alkalibacterium putridalgicola NBRC 103243.</title>
        <authorList>
            <person name="Hosoyama A."/>
            <person name="Uohara A."/>
            <person name="Ohji S."/>
            <person name="Ichikawa N."/>
        </authorList>
    </citation>
    <scope>NUCLEOTIDE SEQUENCE [LARGE SCALE GENOMIC DNA]</scope>
    <source>
        <strain evidence="5 8">NBRC 103243</strain>
    </source>
</reference>
<name>A0A1H7WW26_9LACT</name>
<gene>
    <name evidence="5" type="ORF">APU01nite_22490</name>
    <name evidence="6" type="ORF">SAMN04488100_1417</name>
</gene>
<dbReference type="NCBIfam" id="TIGR02698">
    <property type="entry name" value="CopY_TcrY"/>
    <property type="match status" value="1"/>
</dbReference>
<keyword evidence="5" id="KW-0328">Glycosyltransferase</keyword>
<evidence type="ECO:0000313" key="8">
    <source>
        <dbReference type="Proteomes" id="UP000321425"/>
    </source>
</evidence>
<dbReference type="Proteomes" id="UP000198548">
    <property type="component" value="Unassembled WGS sequence"/>
</dbReference>
<sequence>MSTIAVDLHITDAEWEVMRVVWANTQVTSKEVISTLEGKMDWKQATTKTLLGRLVEKGALNTEQEGRKYIYSANIEEKEAVRSFSNDIFDRICRKNVGNVIESIIKDHTLSFDDIQRLEEILEMKKAFAVEEVDCQCAEGQCDCHLHHHGE</sequence>
<evidence type="ECO:0000256" key="1">
    <source>
        <dbReference type="ARBA" id="ARBA00011046"/>
    </source>
</evidence>
<dbReference type="InterPro" id="IPR005650">
    <property type="entry name" value="BlaI_family"/>
</dbReference>
<evidence type="ECO:0000256" key="3">
    <source>
        <dbReference type="ARBA" id="ARBA00023125"/>
    </source>
</evidence>
<dbReference type="InterPro" id="IPR036388">
    <property type="entry name" value="WH-like_DNA-bd_sf"/>
</dbReference>
<comment type="similarity">
    <text evidence="1">Belongs to the BlaI transcriptional regulatory family.</text>
</comment>
<dbReference type="OrthoDB" id="1849040at2"/>
<dbReference type="GO" id="GO:0016757">
    <property type="term" value="F:glycosyltransferase activity"/>
    <property type="evidence" value="ECO:0007669"/>
    <property type="project" value="UniProtKB-KW"/>
</dbReference>